<evidence type="ECO:0000313" key="2">
    <source>
        <dbReference type="Proteomes" id="UP000292564"/>
    </source>
</evidence>
<name>A0A4Q7ZLV2_9ACTN</name>
<reference evidence="1 2" key="1">
    <citation type="submission" date="2019-02" db="EMBL/GenBank/DDBJ databases">
        <title>Sequencing the genomes of 1000 actinobacteria strains.</title>
        <authorList>
            <person name="Klenk H.-P."/>
        </authorList>
    </citation>
    <scope>NUCLEOTIDE SEQUENCE [LARGE SCALE GENOMIC DNA]</scope>
    <source>
        <strain evidence="1 2">DSM 45162</strain>
    </source>
</reference>
<dbReference type="Proteomes" id="UP000292564">
    <property type="component" value="Unassembled WGS sequence"/>
</dbReference>
<accession>A0A4Q7ZLV2</accession>
<dbReference type="EMBL" id="SHKY01000001">
    <property type="protein sequence ID" value="RZU51601.1"/>
    <property type="molecule type" value="Genomic_DNA"/>
</dbReference>
<dbReference type="RefSeq" id="WP_130510347.1">
    <property type="nucleotide sequence ID" value="NZ_SHKY01000001.1"/>
</dbReference>
<dbReference type="OrthoDB" id="3296722at2"/>
<proteinExistence type="predicted"/>
<dbReference type="InterPro" id="IPR036689">
    <property type="entry name" value="ESAT-6-like_sf"/>
</dbReference>
<evidence type="ECO:0008006" key="3">
    <source>
        <dbReference type="Google" id="ProtNLM"/>
    </source>
</evidence>
<protein>
    <recommendedName>
        <fullName evidence="3">Type VII secretion system (Wss) protein ESAT-6</fullName>
    </recommendedName>
</protein>
<dbReference type="SUPFAM" id="SSF140453">
    <property type="entry name" value="EsxAB dimer-like"/>
    <property type="match status" value="1"/>
</dbReference>
<gene>
    <name evidence="1" type="ORF">EV385_3432</name>
</gene>
<sequence length="384" mass="39600">MPIDTRIDGDPASIRATATWLRGRLAASLDQSVDDLFAARDQGDGAWRGDAGPAFTARMDSAGRKSDALRGDVERVAQGFNRYADDLATAQAGMERARGIARDAGLQLAGDVIMDPGPAPALTALPTDRAPTPEMVQAHNSSVTAYNAHQDKVAAYAQAQDEAKRSSAAWDAAKGIYKNMADDVRTKPLLVAADVVNGAVVGGLAQKHVSILRKQADAFMEESKTATQRYLNARGGSPEALRYNQDAYQRYLDADKYTRRADSVARRVGSKIPIVGLGITAAGIGYDVHQGKPVGKAVISGVGGALAAAGTGALIGTAFGGPVGTVAGAVIGAGVGIVTSGALDYAYDELPEGTKAAIEDGFAAIGDAGAAIGDGAKKVWDSIF</sequence>
<evidence type="ECO:0000313" key="1">
    <source>
        <dbReference type="EMBL" id="RZU51601.1"/>
    </source>
</evidence>
<keyword evidence="2" id="KW-1185">Reference proteome</keyword>
<organism evidence="1 2">
    <name type="scientific">Krasilnikovia cinnamomea</name>
    <dbReference type="NCBI Taxonomy" id="349313"/>
    <lineage>
        <taxon>Bacteria</taxon>
        <taxon>Bacillati</taxon>
        <taxon>Actinomycetota</taxon>
        <taxon>Actinomycetes</taxon>
        <taxon>Micromonosporales</taxon>
        <taxon>Micromonosporaceae</taxon>
        <taxon>Krasilnikovia</taxon>
    </lineage>
</organism>
<dbReference type="AlphaFoldDB" id="A0A4Q7ZLV2"/>
<dbReference type="Gene3D" id="1.10.287.1060">
    <property type="entry name" value="ESAT-6-like"/>
    <property type="match status" value="1"/>
</dbReference>
<comment type="caution">
    <text evidence="1">The sequence shown here is derived from an EMBL/GenBank/DDBJ whole genome shotgun (WGS) entry which is preliminary data.</text>
</comment>